<reference evidence="3" key="1">
    <citation type="submission" date="2022-01" db="EMBL/GenBank/DDBJ databases">
        <authorList>
            <person name="Wang Y."/>
        </authorList>
    </citation>
    <scope>NUCLEOTIDE SEQUENCE</scope>
    <source>
        <strain evidence="3">WB101</strain>
    </source>
</reference>
<dbReference type="SMART" id="SM00899">
    <property type="entry name" value="FeoA"/>
    <property type="match status" value="1"/>
</dbReference>
<keyword evidence="4" id="KW-1185">Reference proteome</keyword>
<sequence length="72" mass="7731">MFPLTTTKPGEKVHICSLSCSMEEAKRLRELGCVEGICAAIVSNQSNVILQVGETKLAINGNLARTILVKTT</sequence>
<dbReference type="Proteomes" id="UP001165366">
    <property type="component" value="Unassembled WGS sequence"/>
</dbReference>
<comment type="caution">
    <text evidence="3">The sequence shown here is derived from an EMBL/GenBank/DDBJ whole genome shotgun (WGS) entry which is preliminary data.</text>
</comment>
<evidence type="ECO:0000313" key="3">
    <source>
        <dbReference type="EMBL" id="MCG2590552.1"/>
    </source>
</evidence>
<feature type="domain" description="Ferrous iron transporter FeoA-like" evidence="2">
    <location>
        <begin position="2"/>
        <end position="71"/>
    </location>
</feature>
<keyword evidence="1" id="KW-0408">Iron</keyword>
<reference evidence="3" key="2">
    <citation type="submission" date="2024-05" db="EMBL/GenBank/DDBJ databases">
        <title>Rhodohalobacter halophilus gen. nov., sp. nov., a moderately halophilic member of the family Balneolaceae.</title>
        <authorList>
            <person name="Xia J."/>
        </authorList>
    </citation>
    <scope>NUCLEOTIDE SEQUENCE</scope>
    <source>
        <strain evidence="3">WB101</strain>
    </source>
</reference>
<gene>
    <name evidence="3" type="ORF">L6773_18400</name>
</gene>
<dbReference type="InterPro" id="IPR008988">
    <property type="entry name" value="Transcriptional_repressor_C"/>
</dbReference>
<evidence type="ECO:0000259" key="2">
    <source>
        <dbReference type="SMART" id="SM00899"/>
    </source>
</evidence>
<name>A0ABS9KI76_9BACT</name>
<dbReference type="InterPro" id="IPR038157">
    <property type="entry name" value="FeoA_core_dom"/>
</dbReference>
<accession>A0ABS9KI76</accession>
<dbReference type="Gene3D" id="2.30.30.90">
    <property type="match status" value="1"/>
</dbReference>
<evidence type="ECO:0000313" key="4">
    <source>
        <dbReference type="Proteomes" id="UP001165366"/>
    </source>
</evidence>
<dbReference type="SUPFAM" id="SSF50037">
    <property type="entry name" value="C-terminal domain of transcriptional repressors"/>
    <property type="match status" value="1"/>
</dbReference>
<dbReference type="Pfam" id="PF04023">
    <property type="entry name" value="FeoA"/>
    <property type="match status" value="1"/>
</dbReference>
<dbReference type="InterPro" id="IPR007167">
    <property type="entry name" value="Fe-transptr_FeoA-like"/>
</dbReference>
<organism evidence="3 4">
    <name type="scientific">Rhodohalobacter sulfatireducens</name>
    <dbReference type="NCBI Taxonomy" id="2911366"/>
    <lineage>
        <taxon>Bacteria</taxon>
        <taxon>Pseudomonadati</taxon>
        <taxon>Balneolota</taxon>
        <taxon>Balneolia</taxon>
        <taxon>Balneolales</taxon>
        <taxon>Balneolaceae</taxon>
        <taxon>Rhodohalobacter</taxon>
    </lineage>
</organism>
<proteinExistence type="predicted"/>
<dbReference type="RefSeq" id="WP_237855982.1">
    <property type="nucleotide sequence ID" value="NZ_JAKLWS010000035.1"/>
</dbReference>
<evidence type="ECO:0000256" key="1">
    <source>
        <dbReference type="ARBA" id="ARBA00023004"/>
    </source>
</evidence>
<protein>
    <submittedName>
        <fullName evidence="3">Ferrous iron transport protein A</fullName>
    </submittedName>
</protein>
<dbReference type="EMBL" id="JAKLWS010000035">
    <property type="protein sequence ID" value="MCG2590552.1"/>
    <property type="molecule type" value="Genomic_DNA"/>
</dbReference>